<dbReference type="Gene3D" id="2.60.120.260">
    <property type="entry name" value="Galactose-binding domain-like"/>
    <property type="match status" value="5"/>
</dbReference>
<evidence type="ECO:0000256" key="12">
    <source>
        <dbReference type="SAM" id="SignalP"/>
    </source>
</evidence>
<evidence type="ECO:0000256" key="6">
    <source>
        <dbReference type="ARBA" id="ARBA00022801"/>
    </source>
</evidence>
<keyword evidence="6 11" id="KW-0378">Hydrolase</keyword>
<dbReference type="PROSITE" id="PS00591">
    <property type="entry name" value="GH10_1"/>
    <property type="match status" value="1"/>
</dbReference>
<keyword evidence="15" id="KW-1185">Reference proteome</keyword>
<dbReference type="InterPro" id="IPR031158">
    <property type="entry name" value="GH10_AS"/>
</dbReference>
<evidence type="ECO:0000259" key="13">
    <source>
        <dbReference type="PROSITE" id="PS51760"/>
    </source>
</evidence>
<feature type="active site" description="Nucleophile" evidence="10">
    <location>
        <position position="280"/>
    </location>
</feature>
<keyword evidence="7 11" id="KW-0119">Carbohydrate metabolism</keyword>
<dbReference type="GO" id="GO:0031176">
    <property type="term" value="F:endo-1,4-beta-xylanase activity"/>
    <property type="evidence" value="ECO:0007669"/>
    <property type="project" value="UniProtKB-EC"/>
</dbReference>
<sequence>MRFRTKRLGLAMLALGVFPSAAMATSDFSLELLFPGLSRPAPGQVETLADAAEQSRRLVGVAAGYGLVTNDEQFVDIVTGEFNYMTPENSGKWGPLQPAPGVWNFDTHDQMVEFAGQSELAYKGHALVWHSQAPGFVTDDLSADELQSLIDDHITTVMSRYSGEIRAYDVVNEAMGDDAEYRDSVLYRTLGADFIANAFRTAHSVDRRAVLFYNDYNIAGLNAKSDAVYEMVKGLVHNRVPIDGVGFQMHLTAATAPSYDELVANLSRFANLGLRVNISELDVRVADLPWDYQTNIAIQRQVYHRVVSACMAVRRCEAVTTWGVSDKNSWINYTFGEDAALAWDDDNQRKPAYYGMLDGFMGVEPDESPLPNLVANSEFEGGVQGWTGENADVHRIRAVGKPQANSMLVIGRGSREAGASYDFSDVALAGQSYDISSQVKIPQLSLVPLLSRLFGLARGDTVEMNVRTLCSDGTEELTNLETAFATFGRWQTIGGTVTLPNCEIEAVDLLVNGPRAGTSIQVDSVVARPQVLVPTAEGFSENLVTNPYFEDGAYDWFGFGSAVVETTTDNVKSGAQSGYVTGRTDSWQGPATNVTAGVQAGDIYDMFAWVQAEGADSRIGATLKVSCAGEDDSYLNIGNVNVTAGEWALLRGSVLVPDCELLDATLYFEGPAADVNMLIDEVYLRRDNKASDALDIVDDGNLHLNGGFELGTESWTTWGGALGTSDEYVHSGSAAGVLSSRTASWQGPVFDLLSVASAGGEYEITAWGMVQGVSQDTLNITVKTTCGGESAYHQLASTLVNNTDWTELSGAVTLPSDCDLTEATLYFDGPAVGVDTYLDDVFISGEAPSVPNLVINGDFEAGINDWQVWGGVLSVSDDAHTGAQSALHSGRTADWQGPVYPLSVVADTDYNVSAFIKIDGAATATANITLKTTCADGSEEYLWGGQAEVNSSGWTELSGVVTTTSCEPMDAVVYFSGPAVGIDILLDDVVVWQEGAVVEPPAGNLVANSSFEESLDGWISWGGTLERSADQAYDGSYSAYLTTRTGDWEGPVYSLLSSVTAGASYDIAAFARVDAGSAEAMNITVKVACDDGSEEYIWAGSAEVNESDWTEVAGSVTLPACNLTEVSMYFGGPAQAAGIYLDQVSVVAL</sequence>
<evidence type="ECO:0000256" key="8">
    <source>
        <dbReference type="ARBA" id="ARBA00023295"/>
    </source>
</evidence>
<organism evidence="14 15">
    <name type="scientific">Teredinibacter turnerae (strain ATCC 39867 / T7901)</name>
    <dbReference type="NCBI Taxonomy" id="377629"/>
    <lineage>
        <taxon>Bacteria</taxon>
        <taxon>Pseudomonadati</taxon>
        <taxon>Pseudomonadota</taxon>
        <taxon>Gammaproteobacteria</taxon>
        <taxon>Cellvibrionales</taxon>
        <taxon>Cellvibrionaceae</taxon>
        <taxon>Teredinibacter</taxon>
    </lineage>
</organism>
<dbReference type="SUPFAM" id="SSF51445">
    <property type="entry name" value="(Trans)glycosidases"/>
    <property type="match status" value="1"/>
</dbReference>
<name>C5BN19_TERTT</name>
<dbReference type="InterPro" id="IPR003305">
    <property type="entry name" value="CenC_carb-bd"/>
</dbReference>
<dbReference type="eggNOG" id="COG3693">
    <property type="taxonomic scope" value="Bacteria"/>
</dbReference>
<dbReference type="SUPFAM" id="SSF49785">
    <property type="entry name" value="Galactose-binding domain-like"/>
    <property type="match status" value="5"/>
</dbReference>
<comment type="similarity">
    <text evidence="2 11">Belongs to the glycosyl hydrolase 10 (cellulase F) family.</text>
</comment>
<feature type="chain" id="PRO_5002948918" description="Beta-xylanase" evidence="12">
    <location>
        <begin position="25"/>
        <end position="1149"/>
    </location>
</feature>
<dbReference type="InterPro" id="IPR001000">
    <property type="entry name" value="GH10_dom"/>
</dbReference>
<keyword evidence="4 12" id="KW-0732">Signal</keyword>
<dbReference type="PRINTS" id="PR00134">
    <property type="entry name" value="GLHYDRLASE10"/>
</dbReference>
<evidence type="ECO:0000256" key="2">
    <source>
        <dbReference type="ARBA" id="ARBA00007495"/>
    </source>
</evidence>
<dbReference type="PROSITE" id="PS51760">
    <property type="entry name" value="GH10_2"/>
    <property type="match status" value="1"/>
</dbReference>
<keyword evidence="8 11" id="KW-0326">Glycosidase</keyword>
<gene>
    <name evidence="14" type="ordered locus">TERTU_0513</name>
</gene>
<dbReference type="STRING" id="377629.TERTU_0513"/>
<dbReference type="CAZy" id="CBM22">
    <property type="family name" value="Carbohydrate-Binding Module Family 22"/>
</dbReference>
<dbReference type="HOGENOM" id="CLU_276690_0_0_6"/>
<evidence type="ECO:0000256" key="10">
    <source>
        <dbReference type="PROSITE-ProRule" id="PRU10061"/>
    </source>
</evidence>
<keyword evidence="5" id="KW-0677">Repeat</keyword>
<evidence type="ECO:0000313" key="14">
    <source>
        <dbReference type="EMBL" id="ACR13391.1"/>
    </source>
</evidence>
<keyword evidence="3 14" id="KW-0858">Xylan degradation</keyword>
<dbReference type="SMART" id="SM00633">
    <property type="entry name" value="Glyco_10"/>
    <property type="match status" value="1"/>
</dbReference>
<dbReference type="KEGG" id="ttu:TERTU_0513"/>
<dbReference type="EMBL" id="CP001614">
    <property type="protein sequence ID" value="ACR13391.1"/>
    <property type="molecule type" value="Genomic_DNA"/>
</dbReference>
<reference evidence="14 15" key="1">
    <citation type="journal article" date="2009" name="PLoS ONE">
        <title>The complete genome of Teredinibacter turnerae T7901: an intracellular endosymbiont of marine wood-boring bivalves (shipworms).</title>
        <authorList>
            <person name="Yang J.C."/>
            <person name="Madupu R."/>
            <person name="Durkin A.S."/>
            <person name="Ekborg N.A."/>
            <person name="Pedamallu C.S."/>
            <person name="Hostetler J.B."/>
            <person name="Radune D."/>
            <person name="Toms B.S."/>
            <person name="Henrissat B."/>
            <person name="Coutinho P.M."/>
            <person name="Schwarz S."/>
            <person name="Field L."/>
            <person name="Trindade-Silva A.E."/>
            <person name="Soares C.A.G."/>
            <person name="Elshahawi S."/>
            <person name="Hanora A."/>
            <person name="Schmidt E.W."/>
            <person name="Haygood M.G."/>
            <person name="Posfai J."/>
            <person name="Benner J."/>
            <person name="Madinger C."/>
            <person name="Nove J."/>
            <person name="Anton B."/>
            <person name="Chaudhary K."/>
            <person name="Foster J."/>
            <person name="Holman A."/>
            <person name="Kumar S."/>
            <person name="Lessard P.A."/>
            <person name="Luyten Y.A."/>
            <person name="Slatko B."/>
            <person name="Wood N."/>
            <person name="Wu B."/>
            <person name="Teplitski M."/>
            <person name="Mougous J.D."/>
            <person name="Ward N."/>
            <person name="Eisen J.A."/>
            <person name="Badger J.H."/>
            <person name="Distel D.L."/>
        </authorList>
    </citation>
    <scope>NUCLEOTIDE SEQUENCE [LARGE SCALE GENOMIC DNA]</scope>
    <source>
        <strain evidence="15">ATCC 39867 / T7901</strain>
    </source>
</reference>
<dbReference type="InterPro" id="IPR017853">
    <property type="entry name" value="GH"/>
</dbReference>
<protein>
    <recommendedName>
        <fullName evidence="11">Beta-xylanase</fullName>
        <ecNumber evidence="11">3.2.1.8</ecNumber>
    </recommendedName>
</protein>
<dbReference type="AlphaFoldDB" id="C5BN19"/>
<dbReference type="Gene3D" id="3.20.20.80">
    <property type="entry name" value="Glycosidases"/>
    <property type="match status" value="1"/>
</dbReference>
<evidence type="ECO:0000256" key="4">
    <source>
        <dbReference type="ARBA" id="ARBA00022729"/>
    </source>
</evidence>
<evidence type="ECO:0000313" key="15">
    <source>
        <dbReference type="Proteomes" id="UP000009080"/>
    </source>
</evidence>
<dbReference type="InterPro" id="IPR008979">
    <property type="entry name" value="Galactose-bd-like_sf"/>
</dbReference>
<dbReference type="Pfam" id="PF02018">
    <property type="entry name" value="CBM_4_9"/>
    <property type="match status" value="5"/>
</dbReference>
<feature type="domain" description="GH10" evidence="13">
    <location>
        <begin position="42"/>
        <end position="359"/>
    </location>
</feature>
<evidence type="ECO:0000256" key="7">
    <source>
        <dbReference type="ARBA" id="ARBA00023277"/>
    </source>
</evidence>
<evidence type="ECO:0000256" key="1">
    <source>
        <dbReference type="ARBA" id="ARBA00000681"/>
    </source>
</evidence>
<dbReference type="CAZy" id="GH10">
    <property type="family name" value="Glycoside Hydrolase Family 10"/>
</dbReference>
<proteinExistence type="inferred from homology"/>
<dbReference type="Pfam" id="PF00331">
    <property type="entry name" value="Glyco_hydro_10"/>
    <property type="match status" value="1"/>
</dbReference>
<dbReference type="EC" id="3.2.1.8" evidence="11"/>
<dbReference type="Proteomes" id="UP000009080">
    <property type="component" value="Chromosome"/>
</dbReference>
<accession>C5BN19</accession>
<keyword evidence="9 11" id="KW-0624">Polysaccharide degradation</keyword>
<comment type="catalytic activity">
    <reaction evidence="1 11">
        <text>Endohydrolysis of (1-&gt;4)-beta-D-xylosidic linkages in xylans.</text>
        <dbReference type="EC" id="3.2.1.8"/>
    </reaction>
</comment>
<dbReference type="GO" id="GO:0045493">
    <property type="term" value="P:xylan catabolic process"/>
    <property type="evidence" value="ECO:0007669"/>
    <property type="project" value="UniProtKB-KW"/>
</dbReference>
<dbReference type="OrthoDB" id="6375178at2"/>
<dbReference type="PANTHER" id="PTHR31490:SF88">
    <property type="entry name" value="BETA-XYLANASE"/>
    <property type="match status" value="1"/>
</dbReference>
<dbReference type="InterPro" id="IPR044846">
    <property type="entry name" value="GH10"/>
</dbReference>
<feature type="signal peptide" evidence="12">
    <location>
        <begin position="1"/>
        <end position="24"/>
    </location>
</feature>
<evidence type="ECO:0000256" key="9">
    <source>
        <dbReference type="ARBA" id="ARBA00023326"/>
    </source>
</evidence>
<dbReference type="RefSeq" id="WP_015819505.1">
    <property type="nucleotide sequence ID" value="NC_012997.1"/>
</dbReference>
<dbReference type="PANTHER" id="PTHR31490">
    <property type="entry name" value="GLYCOSYL HYDROLASE"/>
    <property type="match status" value="1"/>
</dbReference>
<evidence type="ECO:0000256" key="11">
    <source>
        <dbReference type="RuleBase" id="RU361174"/>
    </source>
</evidence>
<evidence type="ECO:0000256" key="3">
    <source>
        <dbReference type="ARBA" id="ARBA00022651"/>
    </source>
</evidence>
<evidence type="ECO:0000256" key="5">
    <source>
        <dbReference type="ARBA" id="ARBA00022737"/>
    </source>
</evidence>